<reference evidence="1 2" key="1">
    <citation type="submission" date="2022-04" db="EMBL/GenBank/DDBJ databases">
        <title>Genome draft of Actinomadura sp. ATCC 31491.</title>
        <authorList>
            <person name="Shi X."/>
            <person name="Du Y."/>
        </authorList>
    </citation>
    <scope>NUCLEOTIDE SEQUENCE [LARGE SCALE GENOMIC DNA]</scope>
    <source>
        <strain evidence="1 2">ATCC 31491</strain>
    </source>
</reference>
<organism evidence="1 2">
    <name type="scientific">Actinomadura luzonensis</name>
    <dbReference type="NCBI Taxonomy" id="2805427"/>
    <lineage>
        <taxon>Bacteria</taxon>
        <taxon>Bacillati</taxon>
        <taxon>Actinomycetota</taxon>
        <taxon>Actinomycetes</taxon>
        <taxon>Streptosporangiales</taxon>
        <taxon>Thermomonosporaceae</taxon>
        <taxon>Actinomadura</taxon>
    </lineage>
</organism>
<evidence type="ECO:0008006" key="3">
    <source>
        <dbReference type="Google" id="ProtNLM"/>
    </source>
</evidence>
<protein>
    <recommendedName>
        <fullName evidence="3">Secreted protein</fullName>
    </recommendedName>
</protein>
<proteinExistence type="predicted"/>
<sequence>MIRAMRVLGTAVHAVVLLLGAADALITACLGVPPVFPAVRRCFVGLAVEVRDRMDGVAAADIVDDSGRKVWL</sequence>
<evidence type="ECO:0000313" key="1">
    <source>
        <dbReference type="EMBL" id="MCK2219673.1"/>
    </source>
</evidence>
<accession>A0ABT0G6E3</accession>
<dbReference type="RefSeq" id="WP_242375196.1">
    <property type="nucleotide sequence ID" value="NZ_JAKRKC020000002.1"/>
</dbReference>
<comment type="caution">
    <text evidence="1">The sequence shown here is derived from an EMBL/GenBank/DDBJ whole genome shotgun (WGS) entry which is preliminary data.</text>
</comment>
<dbReference type="Proteomes" id="UP001317259">
    <property type="component" value="Unassembled WGS sequence"/>
</dbReference>
<gene>
    <name evidence="1" type="ORF">MF672_038645</name>
</gene>
<name>A0ABT0G6E3_9ACTN</name>
<evidence type="ECO:0000313" key="2">
    <source>
        <dbReference type="Proteomes" id="UP001317259"/>
    </source>
</evidence>
<keyword evidence="2" id="KW-1185">Reference proteome</keyword>
<dbReference type="EMBL" id="JAKRKC020000002">
    <property type="protein sequence ID" value="MCK2219673.1"/>
    <property type="molecule type" value="Genomic_DNA"/>
</dbReference>